<dbReference type="InterPro" id="IPR036463">
    <property type="entry name" value="Urease_gamma_sf"/>
</dbReference>
<keyword evidence="1" id="KW-0378">Hydrolase</keyword>
<dbReference type="AlphaFoldDB" id="A0A498HLA0"/>
<organism evidence="2 3">
    <name type="scientific">Malus domestica</name>
    <name type="common">Apple</name>
    <name type="synonym">Pyrus malus</name>
    <dbReference type="NCBI Taxonomy" id="3750"/>
    <lineage>
        <taxon>Eukaryota</taxon>
        <taxon>Viridiplantae</taxon>
        <taxon>Streptophyta</taxon>
        <taxon>Embryophyta</taxon>
        <taxon>Tracheophyta</taxon>
        <taxon>Spermatophyta</taxon>
        <taxon>Magnoliopsida</taxon>
        <taxon>eudicotyledons</taxon>
        <taxon>Gunneridae</taxon>
        <taxon>Pentapetalae</taxon>
        <taxon>rosids</taxon>
        <taxon>fabids</taxon>
        <taxon>Rosales</taxon>
        <taxon>Rosaceae</taxon>
        <taxon>Amygdaloideae</taxon>
        <taxon>Maleae</taxon>
        <taxon>Malus</taxon>
    </lineage>
</organism>
<protein>
    <submittedName>
        <fullName evidence="2">Uncharacterized protein</fullName>
    </submittedName>
</protein>
<accession>A0A498HLA0</accession>
<keyword evidence="3" id="KW-1185">Reference proteome</keyword>
<dbReference type="Proteomes" id="UP000290289">
    <property type="component" value="Chromosome 16"/>
</dbReference>
<dbReference type="EMBL" id="RDQH01000342">
    <property type="protein sequence ID" value="RXH72256.1"/>
    <property type="molecule type" value="Genomic_DNA"/>
</dbReference>
<dbReference type="InterPro" id="IPR036770">
    <property type="entry name" value="Ankyrin_rpt-contain_sf"/>
</dbReference>
<dbReference type="GO" id="GO:0043419">
    <property type="term" value="P:urea catabolic process"/>
    <property type="evidence" value="ECO:0007669"/>
    <property type="project" value="InterPro"/>
</dbReference>
<evidence type="ECO:0000313" key="2">
    <source>
        <dbReference type="EMBL" id="RXH72256.1"/>
    </source>
</evidence>
<dbReference type="SUPFAM" id="SSF54111">
    <property type="entry name" value="Urease, gamma-subunit"/>
    <property type="match status" value="1"/>
</dbReference>
<reference evidence="2 3" key="1">
    <citation type="submission" date="2018-10" db="EMBL/GenBank/DDBJ databases">
        <title>A high-quality apple genome assembly.</title>
        <authorList>
            <person name="Hu J."/>
        </authorList>
    </citation>
    <scope>NUCLEOTIDE SEQUENCE [LARGE SCALE GENOMIC DNA]</scope>
    <source>
        <strain evidence="3">cv. HFTH1</strain>
        <tissue evidence="2">Young leaf</tissue>
    </source>
</reference>
<proteinExistence type="predicted"/>
<dbReference type="GO" id="GO:0016151">
    <property type="term" value="F:nickel cation binding"/>
    <property type="evidence" value="ECO:0007669"/>
    <property type="project" value="InterPro"/>
</dbReference>
<dbReference type="InterPro" id="IPR002026">
    <property type="entry name" value="Urease_gamma/gamma-beta_su"/>
</dbReference>
<dbReference type="Gene3D" id="1.25.40.20">
    <property type="entry name" value="Ankyrin repeat-containing domain"/>
    <property type="match status" value="1"/>
</dbReference>
<dbReference type="SUPFAM" id="SSF48403">
    <property type="entry name" value="Ankyrin repeat"/>
    <property type="match status" value="1"/>
</dbReference>
<dbReference type="Gene3D" id="3.30.280.10">
    <property type="entry name" value="Urease, gamma-like subunit"/>
    <property type="match status" value="1"/>
</dbReference>
<dbReference type="STRING" id="3750.A0A498HLA0"/>
<dbReference type="Pfam" id="PF00547">
    <property type="entry name" value="Urease_gamma"/>
    <property type="match status" value="1"/>
</dbReference>
<dbReference type="GO" id="GO:0016787">
    <property type="term" value="F:hydrolase activity"/>
    <property type="evidence" value="ECO:0007669"/>
    <property type="project" value="UniProtKB-KW"/>
</dbReference>
<evidence type="ECO:0000313" key="3">
    <source>
        <dbReference type="Proteomes" id="UP000290289"/>
    </source>
</evidence>
<sequence length="289" mass="31383">MVVVPREAEKLNLNNAGFLAQKHLARGLRLNRPKAAALIATQLEILEVLTRGGASQLACEEALLEASYLGRARGFVDVVDTFIKAGARTDIKLSLEGWSWDVNTGEVSGGCRTSRGLQLDLNASVTAESAWWAIGFRQAVVDVIRSDIDHNEQDEKGYSAAMIAAEGGYLEIFKLLIDQEEVLCEPLISLGAKCDIANARYETALLLARKSRIHEGIAANPCRNAVVDIRAFKDEAMENAKNKREEFGGGGGGMGAWLSFSGLNRGSLEMEMAASRLITERLELTVMLS</sequence>
<gene>
    <name evidence="2" type="ORF">DVH24_033794</name>
</gene>
<name>A0A498HLA0_MALDO</name>
<evidence type="ECO:0000256" key="1">
    <source>
        <dbReference type="ARBA" id="ARBA00022801"/>
    </source>
</evidence>
<comment type="caution">
    <text evidence="2">The sequence shown here is derived from an EMBL/GenBank/DDBJ whole genome shotgun (WGS) entry which is preliminary data.</text>
</comment>